<name>A0AAN9G5C3_9CAEN</name>
<dbReference type="PANTHER" id="PTHR24024">
    <property type="entry name" value="PULMONARY SURFACTANT-ASSOCIATED PROTEIN A"/>
    <property type="match status" value="1"/>
</dbReference>
<proteinExistence type="predicted"/>
<dbReference type="InterPro" id="IPR051077">
    <property type="entry name" value="Ca-dependent_lectin"/>
</dbReference>
<feature type="compositionally biased region" description="Basic and acidic residues" evidence="1">
    <location>
        <begin position="50"/>
        <end position="59"/>
    </location>
</feature>
<dbReference type="Proteomes" id="UP001374579">
    <property type="component" value="Unassembled WGS sequence"/>
</dbReference>
<feature type="signal peptide" evidence="2">
    <location>
        <begin position="1"/>
        <end position="21"/>
    </location>
</feature>
<keyword evidence="4" id="KW-1185">Reference proteome</keyword>
<feature type="chain" id="PRO_5043051769" description="Short-chain collagen C4-like" evidence="2">
    <location>
        <begin position="22"/>
        <end position="274"/>
    </location>
</feature>
<dbReference type="GO" id="GO:0005615">
    <property type="term" value="C:extracellular space"/>
    <property type="evidence" value="ECO:0007669"/>
    <property type="project" value="TreeGrafter"/>
</dbReference>
<accession>A0AAN9G5C3</accession>
<comment type="caution">
    <text evidence="3">The sequence shown here is derived from an EMBL/GenBank/DDBJ whole genome shotgun (WGS) entry which is preliminary data.</text>
</comment>
<dbReference type="AlphaFoldDB" id="A0AAN9G5C3"/>
<gene>
    <name evidence="3" type="ORF">V1264_006837</name>
</gene>
<reference evidence="3 4" key="1">
    <citation type="submission" date="2024-02" db="EMBL/GenBank/DDBJ databases">
        <title>Chromosome-scale genome assembly of the rough periwinkle Littorina saxatilis.</title>
        <authorList>
            <person name="De Jode A."/>
            <person name="Faria R."/>
            <person name="Formenti G."/>
            <person name="Sims Y."/>
            <person name="Smith T.P."/>
            <person name="Tracey A."/>
            <person name="Wood J.M.D."/>
            <person name="Zagrodzka Z.B."/>
            <person name="Johannesson K."/>
            <person name="Butlin R.K."/>
            <person name="Leder E.H."/>
        </authorList>
    </citation>
    <scope>NUCLEOTIDE SEQUENCE [LARGE SCALE GENOMIC DNA]</scope>
    <source>
        <strain evidence="3">Snail1</strain>
        <tissue evidence="3">Muscle</tissue>
    </source>
</reference>
<evidence type="ECO:0000313" key="4">
    <source>
        <dbReference type="Proteomes" id="UP001374579"/>
    </source>
</evidence>
<protein>
    <recommendedName>
        <fullName evidence="5">Short-chain collagen C4-like</fullName>
    </recommendedName>
</protein>
<keyword evidence="2" id="KW-0732">Signal</keyword>
<evidence type="ECO:0000256" key="1">
    <source>
        <dbReference type="SAM" id="MobiDB-lite"/>
    </source>
</evidence>
<evidence type="ECO:0008006" key="5">
    <source>
        <dbReference type="Google" id="ProtNLM"/>
    </source>
</evidence>
<evidence type="ECO:0000256" key="2">
    <source>
        <dbReference type="SAM" id="SignalP"/>
    </source>
</evidence>
<dbReference type="PANTHER" id="PTHR24024:SF18">
    <property type="entry name" value="SHORT-CHAIN COLLAGEN C4-LIKE"/>
    <property type="match status" value="1"/>
</dbReference>
<feature type="region of interest" description="Disordered" evidence="1">
    <location>
        <begin position="50"/>
        <end position="71"/>
    </location>
</feature>
<dbReference type="EMBL" id="JBAMIC010000018">
    <property type="protein sequence ID" value="KAK7095432.1"/>
    <property type="molecule type" value="Genomic_DNA"/>
</dbReference>
<organism evidence="3 4">
    <name type="scientific">Littorina saxatilis</name>
    <dbReference type="NCBI Taxonomy" id="31220"/>
    <lineage>
        <taxon>Eukaryota</taxon>
        <taxon>Metazoa</taxon>
        <taxon>Spiralia</taxon>
        <taxon>Lophotrochozoa</taxon>
        <taxon>Mollusca</taxon>
        <taxon>Gastropoda</taxon>
        <taxon>Caenogastropoda</taxon>
        <taxon>Littorinimorpha</taxon>
        <taxon>Littorinoidea</taxon>
        <taxon>Littorinidae</taxon>
        <taxon>Littorina</taxon>
    </lineage>
</organism>
<sequence length="274" mass="30502">MGTITALFLLCLAASIFSCATLETETLSSDERLKRKENILDVNQQSDDISAHELSERSQQKKSITTADQQADEMEQLRRSLRSLEDWRTKSIKDTLRTKRDTSAGSTFVRWGRKSCPNDTSEVYVGVVGGKWYQQKGSGTNYLCLTKSPQFDLVAVPGSVGQLYGTEYELTSSHSNHDVPCSVCLAPKSATIMVPGTKYCPSGWTRQYYGHLVSNDQSYYATEYVCLDSAPEHEDHGHENRNGALFYYVVAKCGALLCPPYRDNKVVTCAVCSK</sequence>
<evidence type="ECO:0000313" key="3">
    <source>
        <dbReference type="EMBL" id="KAK7095432.1"/>
    </source>
</evidence>